<name>A0A838AAA6_9PSEU</name>
<sequence length="248" mass="25527">MRNETSTAFGTSAVGHALEAELDRARARGRTEPLVVDVGGGSGGWAVPLALQGCVITVVEPNPNAIATLQRRAEEVGVRDRITVVANDSDALAEEVPPGSADLVLAHGLLEVVDDPAATLAAVAETVSAAGAVSVLVANKYAAVLHRALAGKFGEARELQASATGVLADDGDAVQRRFDVDGLRELHRSAGLDIVLLQGEGVVSDSAHDSADVELAEFERAAAASPPLRDIASRLHVVARRAAGSRGE</sequence>
<dbReference type="Pfam" id="PF13489">
    <property type="entry name" value="Methyltransf_23"/>
    <property type="match status" value="1"/>
</dbReference>
<reference evidence="1 2" key="1">
    <citation type="submission" date="2020-07" db="EMBL/GenBank/DDBJ databases">
        <title>Genome of Haloechinothrix sp.</title>
        <authorList>
            <person name="Tang S.-K."/>
            <person name="Yang L."/>
            <person name="Zhu W.-Y."/>
        </authorList>
    </citation>
    <scope>NUCLEOTIDE SEQUENCE [LARGE SCALE GENOMIC DNA]</scope>
    <source>
        <strain evidence="1 2">YIM 98757</strain>
    </source>
</reference>
<dbReference type="AlphaFoldDB" id="A0A838AAA6"/>
<keyword evidence="2" id="KW-1185">Reference proteome</keyword>
<dbReference type="EMBL" id="JACCKD010000004">
    <property type="protein sequence ID" value="MBA0126142.1"/>
    <property type="molecule type" value="Genomic_DNA"/>
</dbReference>
<dbReference type="SUPFAM" id="SSF53335">
    <property type="entry name" value="S-adenosyl-L-methionine-dependent methyltransferases"/>
    <property type="match status" value="1"/>
</dbReference>
<keyword evidence="1" id="KW-0489">Methyltransferase</keyword>
<dbReference type="Gene3D" id="3.40.50.150">
    <property type="entry name" value="Vaccinia Virus protein VP39"/>
    <property type="match status" value="1"/>
</dbReference>
<comment type="caution">
    <text evidence="1">The sequence shown here is derived from an EMBL/GenBank/DDBJ whole genome shotgun (WGS) entry which is preliminary data.</text>
</comment>
<dbReference type="InterPro" id="IPR029063">
    <property type="entry name" value="SAM-dependent_MTases_sf"/>
</dbReference>
<dbReference type="Proteomes" id="UP000582974">
    <property type="component" value="Unassembled WGS sequence"/>
</dbReference>
<protein>
    <submittedName>
        <fullName evidence="1">Methyltransferase domain-containing protein</fullName>
    </submittedName>
</protein>
<evidence type="ECO:0000313" key="2">
    <source>
        <dbReference type="Proteomes" id="UP000582974"/>
    </source>
</evidence>
<accession>A0A838AAA6</accession>
<dbReference type="GO" id="GO:0008168">
    <property type="term" value="F:methyltransferase activity"/>
    <property type="evidence" value="ECO:0007669"/>
    <property type="project" value="UniProtKB-KW"/>
</dbReference>
<gene>
    <name evidence="1" type="ORF">H0B56_11380</name>
</gene>
<dbReference type="PANTHER" id="PTHR43861">
    <property type="entry name" value="TRANS-ACONITATE 2-METHYLTRANSFERASE-RELATED"/>
    <property type="match status" value="1"/>
</dbReference>
<evidence type="ECO:0000313" key="1">
    <source>
        <dbReference type="EMBL" id="MBA0126142.1"/>
    </source>
</evidence>
<organism evidence="1 2">
    <name type="scientific">Haloechinothrix aidingensis</name>
    <dbReference type="NCBI Taxonomy" id="2752311"/>
    <lineage>
        <taxon>Bacteria</taxon>
        <taxon>Bacillati</taxon>
        <taxon>Actinomycetota</taxon>
        <taxon>Actinomycetes</taxon>
        <taxon>Pseudonocardiales</taxon>
        <taxon>Pseudonocardiaceae</taxon>
        <taxon>Haloechinothrix</taxon>
    </lineage>
</organism>
<dbReference type="RefSeq" id="WP_180892997.1">
    <property type="nucleotide sequence ID" value="NZ_JACCKD010000004.1"/>
</dbReference>
<keyword evidence="1" id="KW-0808">Transferase</keyword>
<dbReference type="GO" id="GO:0032259">
    <property type="term" value="P:methylation"/>
    <property type="evidence" value="ECO:0007669"/>
    <property type="project" value="UniProtKB-KW"/>
</dbReference>
<proteinExistence type="predicted"/>